<accession>A0A0A9ASI2</accession>
<dbReference type="AlphaFoldDB" id="A0A0A9ASI2"/>
<reference evidence="1" key="1">
    <citation type="submission" date="2014-09" db="EMBL/GenBank/DDBJ databases">
        <authorList>
            <person name="Magalhaes I.L.F."/>
            <person name="Oliveira U."/>
            <person name="Santos F.R."/>
            <person name="Vidigal T.H.D.A."/>
            <person name="Brescovit A.D."/>
            <person name="Santos A.J."/>
        </authorList>
    </citation>
    <scope>NUCLEOTIDE SEQUENCE</scope>
    <source>
        <tissue evidence="1">Shoot tissue taken approximately 20 cm above the soil surface</tissue>
    </source>
</reference>
<organism evidence="1">
    <name type="scientific">Arundo donax</name>
    <name type="common">Giant reed</name>
    <name type="synonym">Donax arundinaceus</name>
    <dbReference type="NCBI Taxonomy" id="35708"/>
    <lineage>
        <taxon>Eukaryota</taxon>
        <taxon>Viridiplantae</taxon>
        <taxon>Streptophyta</taxon>
        <taxon>Embryophyta</taxon>
        <taxon>Tracheophyta</taxon>
        <taxon>Spermatophyta</taxon>
        <taxon>Magnoliopsida</taxon>
        <taxon>Liliopsida</taxon>
        <taxon>Poales</taxon>
        <taxon>Poaceae</taxon>
        <taxon>PACMAD clade</taxon>
        <taxon>Arundinoideae</taxon>
        <taxon>Arundineae</taxon>
        <taxon>Arundo</taxon>
    </lineage>
</organism>
<name>A0A0A9ASI2_ARUDO</name>
<protein>
    <submittedName>
        <fullName evidence="1">Uncharacterized protein</fullName>
    </submittedName>
</protein>
<proteinExistence type="predicted"/>
<sequence length="56" mass="6115">MSRALNAHTSTKFINSTISVLKTRRASRNCSGRSSTTGHFITITGTTSSPFALERR</sequence>
<evidence type="ECO:0000313" key="1">
    <source>
        <dbReference type="EMBL" id="JAD54684.1"/>
    </source>
</evidence>
<reference evidence="1" key="2">
    <citation type="journal article" date="2015" name="Data Brief">
        <title>Shoot transcriptome of the giant reed, Arundo donax.</title>
        <authorList>
            <person name="Barrero R.A."/>
            <person name="Guerrero F.D."/>
            <person name="Moolhuijzen P."/>
            <person name="Goolsby J.A."/>
            <person name="Tidwell J."/>
            <person name="Bellgard S.E."/>
            <person name="Bellgard M.I."/>
        </authorList>
    </citation>
    <scope>NUCLEOTIDE SEQUENCE</scope>
    <source>
        <tissue evidence="1">Shoot tissue taken approximately 20 cm above the soil surface</tissue>
    </source>
</reference>
<dbReference type="EMBL" id="GBRH01243211">
    <property type="protein sequence ID" value="JAD54684.1"/>
    <property type="molecule type" value="Transcribed_RNA"/>
</dbReference>